<evidence type="ECO:0000256" key="1">
    <source>
        <dbReference type="ARBA" id="ARBA00000085"/>
    </source>
</evidence>
<evidence type="ECO:0000256" key="8">
    <source>
        <dbReference type="ARBA" id="ARBA00022840"/>
    </source>
</evidence>
<gene>
    <name evidence="16" type="ORF">CGZ75_23980</name>
</gene>
<dbReference type="SMART" id="SM00448">
    <property type="entry name" value="REC"/>
    <property type="match status" value="1"/>
</dbReference>
<dbReference type="RefSeq" id="WP_089526948.1">
    <property type="nucleotide sequence ID" value="NZ_NMUQ01000004.1"/>
</dbReference>
<dbReference type="Gene3D" id="3.30.565.10">
    <property type="entry name" value="Histidine kinase-like ATPase, C-terminal domain"/>
    <property type="match status" value="1"/>
</dbReference>
<keyword evidence="6" id="KW-0547">Nucleotide-binding</keyword>
<keyword evidence="17" id="KW-1185">Reference proteome</keyword>
<dbReference type="GO" id="GO:0000155">
    <property type="term" value="F:phosphorelay sensor kinase activity"/>
    <property type="evidence" value="ECO:0007669"/>
    <property type="project" value="InterPro"/>
</dbReference>
<dbReference type="InterPro" id="IPR011006">
    <property type="entry name" value="CheY-like_superfamily"/>
</dbReference>
<sequence>MATASNLLSKRRFTIRSKIISGYAVILTCLAVSILIVFAQLSAVQRETERVTEHDIAVQNLTYAIEKNMLDMETGQRGFIITGEDNYLEPYHSGFSQWQSNYSRLLGMMEDNSSQTKALELVHASIEEWLDITLPIIDSKQRGDQDAITEFYAVDRGKQNMDQLRGMFDAFRQTEQQQVVQRLEKLDQNNQLLQTSLISLFLFSLALSGIFAWAISRSIIRTLTSVTDSITGMTEADIPGKEQLSTRIAITSRDEIADLAMATNRLLDDFEGRSWMQQVVLELGGKLQQTSTSEDTSEVMVAAMAEALQAPYAVLYVLDSFKSGRKLRLAASVAEEPGLRASLLPTFDYNEGLVGRCAAEQRLRHYEMPQDYVKVSSGLGSAQPQHLLLVPVIYENRVMAVLEMARFSSFSALEQRLAAEAAEQLGVALHRVHIAQEIKSLLQESQSMTEELQIQAEELQSQQEELSTSNEQLGRQVQLSEEKSLRLEQIQQELTLYAAELERNSRYKNEFMANMSHELRTPLNSMLILSQMLAENPERNLSSKEEEFAKVIHSAGTDLLTLINDLLDLSKIEAGKMEVAMEPVNLSELPDLIHSAFRGHAERTGLEFTVIRRMDVPDLMVTDEQRLMQILKNLLSNAFKFTSAGEVSLVISQASQETVDKLLPKRIGTSVLSFEVKDTGIGIDPAKQELIFEAFRQADGTTSRQFGGTGLGLSISRELASLLQGCLTVHSEPGVGSIFTLYVPSLHTETRLHDLKLAEGAGLSWGNESGHTLVLPPSELSDEEKLRNQLEDRSKQFPAAASEVADSLLNSYYGRRVLVVDDDIRNVYSLTSFLEKGGIEVISANNGSEALEVLDAVPCDLVLMDMMMPVMDGYEAIRQIRTHPEHHNLPVIAITAKAMPQDRELCLQAGASDYITKPLNLDQLNSLLEVWMLRKRV</sequence>
<dbReference type="PRINTS" id="PR00344">
    <property type="entry name" value="BCTRLSENSOR"/>
</dbReference>
<dbReference type="InterPro" id="IPR005467">
    <property type="entry name" value="His_kinase_dom"/>
</dbReference>
<dbReference type="CDD" id="cd16922">
    <property type="entry name" value="HATPase_EvgS-ArcB-TorS-like"/>
    <property type="match status" value="1"/>
</dbReference>
<dbReference type="Gene3D" id="6.10.340.10">
    <property type="match status" value="1"/>
</dbReference>
<dbReference type="EC" id="2.7.13.3" evidence="3"/>
<evidence type="ECO:0000256" key="9">
    <source>
        <dbReference type="ARBA" id="ARBA00023012"/>
    </source>
</evidence>
<dbReference type="AlphaFoldDB" id="A0A229NU81"/>
<dbReference type="CDD" id="cd17546">
    <property type="entry name" value="REC_hyHK_CKI1_RcsC-like"/>
    <property type="match status" value="1"/>
</dbReference>
<keyword evidence="4 11" id="KW-0597">Phosphoprotein</keyword>
<feature type="transmembrane region" description="Helical" evidence="13">
    <location>
        <begin position="192"/>
        <end position="215"/>
    </location>
</feature>
<protein>
    <recommendedName>
        <fullName evidence="10">Circadian input-output histidine kinase CikA</fullName>
        <ecNumber evidence="3">2.7.13.3</ecNumber>
    </recommendedName>
</protein>
<dbReference type="OrthoDB" id="9790669at2"/>
<evidence type="ECO:0000256" key="4">
    <source>
        <dbReference type="ARBA" id="ARBA00022553"/>
    </source>
</evidence>
<evidence type="ECO:0000256" key="13">
    <source>
        <dbReference type="SAM" id="Phobius"/>
    </source>
</evidence>
<evidence type="ECO:0000256" key="6">
    <source>
        <dbReference type="ARBA" id="ARBA00022741"/>
    </source>
</evidence>
<feature type="coiled-coil region" evidence="12">
    <location>
        <begin position="438"/>
        <end position="476"/>
    </location>
</feature>
<keyword evidence="12" id="KW-0175">Coiled coil</keyword>
<evidence type="ECO:0000313" key="16">
    <source>
        <dbReference type="EMBL" id="OXM13219.1"/>
    </source>
</evidence>
<dbReference type="Proteomes" id="UP000215145">
    <property type="component" value="Unassembled WGS sequence"/>
</dbReference>
<evidence type="ECO:0000256" key="12">
    <source>
        <dbReference type="SAM" id="Coils"/>
    </source>
</evidence>
<evidence type="ECO:0000313" key="17">
    <source>
        <dbReference type="Proteomes" id="UP000215145"/>
    </source>
</evidence>
<comment type="catalytic activity">
    <reaction evidence="1">
        <text>ATP + protein L-histidine = ADP + protein N-phospho-L-histidine.</text>
        <dbReference type="EC" id="2.7.13.3"/>
    </reaction>
</comment>
<dbReference type="GO" id="GO:0005524">
    <property type="term" value="F:ATP binding"/>
    <property type="evidence" value="ECO:0007669"/>
    <property type="project" value="UniProtKB-KW"/>
</dbReference>
<dbReference type="SMART" id="SM00065">
    <property type="entry name" value="GAF"/>
    <property type="match status" value="1"/>
</dbReference>
<dbReference type="Pfam" id="PF00512">
    <property type="entry name" value="HisKA"/>
    <property type="match status" value="1"/>
</dbReference>
<feature type="modified residue" description="4-aspartylphosphate" evidence="11">
    <location>
        <position position="865"/>
    </location>
</feature>
<keyword evidence="7" id="KW-0418">Kinase</keyword>
<dbReference type="InterPro" id="IPR007891">
    <property type="entry name" value="CHASE3"/>
</dbReference>
<evidence type="ECO:0000256" key="7">
    <source>
        <dbReference type="ARBA" id="ARBA00022777"/>
    </source>
</evidence>
<evidence type="ECO:0000256" key="10">
    <source>
        <dbReference type="ARBA" id="ARBA00074306"/>
    </source>
</evidence>
<dbReference type="SUPFAM" id="SSF47384">
    <property type="entry name" value="Homodimeric domain of signal transducing histidine kinase"/>
    <property type="match status" value="1"/>
</dbReference>
<feature type="domain" description="Histidine kinase" evidence="14">
    <location>
        <begin position="514"/>
        <end position="747"/>
    </location>
</feature>
<dbReference type="InterPro" id="IPR003661">
    <property type="entry name" value="HisK_dim/P_dom"/>
</dbReference>
<dbReference type="PROSITE" id="PS50109">
    <property type="entry name" value="HIS_KIN"/>
    <property type="match status" value="1"/>
</dbReference>
<keyword evidence="13" id="KW-0472">Membrane</keyword>
<dbReference type="SMART" id="SM00387">
    <property type="entry name" value="HATPase_c"/>
    <property type="match status" value="1"/>
</dbReference>
<dbReference type="Pfam" id="PF05227">
    <property type="entry name" value="CHASE3"/>
    <property type="match status" value="1"/>
</dbReference>
<keyword evidence="9" id="KW-0902">Two-component regulatory system</keyword>
<comment type="similarity">
    <text evidence="2">In the N-terminal section; belongs to the phytochrome family.</text>
</comment>
<dbReference type="FunFam" id="3.30.565.10:FF:000010">
    <property type="entry name" value="Sensor histidine kinase RcsC"/>
    <property type="match status" value="1"/>
</dbReference>
<reference evidence="16 17" key="1">
    <citation type="submission" date="2017-07" db="EMBL/GenBank/DDBJ databases">
        <title>Paenibacillus herberti R33 genome sequencing and assembly.</title>
        <authorList>
            <person name="Su W."/>
        </authorList>
    </citation>
    <scope>NUCLEOTIDE SEQUENCE [LARGE SCALE GENOMIC DNA]</scope>
    <source>
        <strain evidence="16 17">R33</strain>
    </source>
</reference>
<dbReference type="InterPro" id="IPR036097">
    <property type="entry name" value="HisK_dim/P_sf"/>
</dbReference>
<dbReference type="SUPFAM" id="SSF55874">
    <property type="entry name" value="ATPase domain of HSP90 chaperone/DNA topoisomerase II/histidine kinase"/>
    <property type="match status" value="1"/>
</dbReference>
<dbReference type="InterPro" id="IPR004358">
    <property type="entry name" value="Sig_transdc_His_kin-like_C"/>
</dbReference>
<feature type="domain" description="Response regulatory" evidence="15">
    <location>
        <begin position="816"/>
        <end position="932"/>
    </location>
</feature>
<keyword evidence="5" id="KW-0808">Transferase</keyword>
<dbReference type="SMART" id="SM00388">
    <property type="entry name" value="HisKA"/>
    <property type="match status" value="1"/>
</dbReference>
<dbReference type="EMBL" id="NMUQ01000004">
    <property type="protein sequence ID" value="OXM13219.1"/>
    <property type="molecule type" value="Genomic_DNA"/>
</dbReference>
<dbReference type="InterPro" id="IPR029016">
    <property type="entry name" value="GAF-like_dom_sf"/>
</dbReference>
<dbReference type="PANTHER" id="PTHR45339:SF1">
    <property type="entry name" value="HYBRID SIGNAL TRANSDUCTION HISTIDINE KINASE J"/>
    <property type="match status" value="1"/>
</dbReference>
<keyword evidence="13" id="KW-1133">Transmembrane helix</keyword>
<evidence type="ECO:0000256" key="2">
    <source>
        <dbReference type="ARBA" id="ARBA00006402"/>
    </source>
</evidence>
<dbReference type="SUPFAM" id="SSF52172">
    <property type="entry name" value="CheY-like"/>
    <property type="match status" value="1"/>
</dbReference>
<evidence type="ECO:0000256" key="3">
    <source>
        <dbReference type="ARBA" id="ARBA00012438"/>
    </source>
</evidence>
<dbReference type="InterPro" id="IPR001789">
    <property type="entry name" value="Sig_transdc_resp-reg_receiver"/>
</dbReference>
<comment type="caution">
    <text evidence="16">The sequence shown here is derived from an EMBL/GenBank/DDBJ whole genome shotgun (WGS) entry which is preliminary data.</text>
</comment>
<evidence type="ECO:0000259" key="14">
    <source>
        <dbReference type="PROSITE" id="PS50109"/>
    </source>
</evidence>
<dbReference type="CDD" id="cd06225">
    <property type="entry name" value="HAMP"/>
    <property type="match status" value="1"/>
</dbReference>
<accession>A0A229NU81</accession>
<evidence type="ECO:0000259" key="15">
    <source>
        <dbReference type="PROSITE" id="PS50110"/>
    </source>
</evidence>
<dbReference type="Pfam" id="PF13185">
    <property type="entry name" value="GAF_2"/>
    <property type="match status" value="1"/>
</dbReference>
<dbReference type="PANTHER" id="PTHR45339">
    <property type="entry name" value="HYBRID SIGNAL TRANSDUCTION HISTIDINE KINASE J"/>
    <property type="match status" value="1"/>
</dbReference>
<dbReference type="InterPro" id="IPR003018">
    <property type="entry name" value="GAF"/>
</dbReference>
<dbReference type="Pfam" id="PF02518">
    <property type="entry name" value="HATPase_c"/>
    <property type="match status" value="1"/>
</dbReference>
<name>A0A229NU81_9BACL</name>
<dbReference type="SUPFAM" id="SSF55781">
    <property type="entry name" value="GAF domain-like"/>
    <property type="match status" value="1"/>
</dbReference>
<dbReference type="CDD" id="cd19410">
    <property type="entry name" value="HK9-like_sensor"/>
    <property type="match status" value="1"/>
</dbReference>
<dbReference type="CDD" id="cd00082">
    <property type="entry name" value="HisKA"/>
    <property type="match status" value="1"/>
</dbReference>
<proteinExistence type="inferred from homology"/>
<dbReference type="PROSITE" id="PS50110">
    <property type="entry name" value="RESPONSE_REGULATORY"/>
    <property type="match status" value="1"/>
</dbReference>
<dbReference type="Gene3D" id="1.10.287.130">
    <property type="match status" value="1"/>
</dbReference>
<evidence type="ECO:0000256" key="11">
    <source>
        <dbReference type="PROSITE-ProRule" id="PRU00169"/>
    </source>
</evidence>
<feature type="transmembrane region" description="Helical" evidence="13">
    <location>
        <begin position="20"/>
        <end position="41"/>
    </location>
</feature>
<evidence type="ECO:0000256" key="5">
    <source>
        <dbReference type="ARBA" id="ARBA00022679"/>
    </source>
</evidence>
<keyword evidence="13" id="KW-0812">Transmembrane</keyword>
<organism evidence="16 17">
    <name type="scientific">Paenibacillus herberti</name>
    <dbReference type="NCBI Taxonomy" id="1619309"/>
    <lineage>
        <taxon>Bacteria</taxon>
        <taxon>Bacillati</taxon>
        <taxon>Bacillota</taxon>
        <taxon>Bacilli</taxon>
        <taxon>Bacillales</taxon>
        <taxon>Paenibacillaceae</taxon>
        <taxon>Paenibacillus</taxon>
    </lineage>
</organism>
<dbReference type="InterPro" id="IPR003594">
    <property type="entry name" value="HATPase_dom"/>
</dbReference>
<dbReference type="Gene3D" id="3.40.50.2300">
    <property type="match status" value="1"/>
</dbReference>
<dbReference type="Gene3D" id="3.30.450.40">
    <property type="match status" value="1"/>
</dbReference>
<keyword evidence="8" id="KW-0067">ATP-binding</keyword>
<dbReference type="Pfam" id="PF00072">
    <property type="entry name" value="Response_reg"/>
    <property type="match status" value="1"/>
</dbReference>
<dbReference type="InterPro" id="IPR036890">
    <property type="entry name" value="HATPase_C_sf"/>
</dbReference>